<evidence type="ECO:0008006" key="14">
    <source>
        <dbReference type="Google" id="ProtNLM"/>
    </source>
</evidence>
<accession>A0ABD3VLM8</accession>
<evidence type="ECO:0000256" key="6">
    <source>
        <dbReference type="ARBA" id="ARBA00023065"/>
    </source>
</evidence>
<evidence type="ECO:0000256" key="7">
    <source>
        <dbReference type="ARBA" id="ARBA00023136"/>
    </source>
</evidence>
<dbReference type="FunFam" id="3.30.70.1350:FF:000001">
    <property type="entry name" value="Metal tolerance protein 11"/>
    <property type="match status" value="1"/>
</dbReference>
<dbReference type="PANTHER" id="PTHR43840:SF13">
    <property type="entry name" value="CATION EFFLUX PROTEIN CYTOPLASMIC DOMAIN-CONTAINING PROTEIN"/>
    <property type="match status" value="1"/>
</dbReference>
<dbReference type="Pfam" id="PF16916">
    <property type="entry name" value="ZT_dimer"/>
    <property type="match status" value="1"/>
</dbReference>
<feature type="transmembrane region" description="Helical" evidence="9">
    <location>
        <begin position="242"/>
        <end position="261"/>
    </location>
</feature>
<dbReference type="GO" id="GO:0006811">
    <property type="term" value="P:monoatomic ion transport"/>
    <property type="evidence" value="ECO:0007669"/>
    <property type="project" value="UniProtKB-KW"/>
</dbReference>
<comment type="similarity">
    <text evidence="2">Belongs to the cation diffusion facilitator (CDF) transporter (TC 2.A.4) family. SLC30A subfamily.</text>
</comment>
<dbReference type="PANTHER" id="PTHR43840">
    <property type="entry name" value="MITOCHONDRIAL METAL TRANSPORTER 1-RELATED"/>
    <property type="match status" value="1"/>
</dbReference>
<dbReference type="InterPro" id="IPR050291">
    <property type="entry name" value="CDF_Transporter"/>
</dbReference>
<evidence type="ECO:0000256" key="1">
    <source>
        <dbReference type="ARBA" id="ARBA00004127"/>
    </source>
</evidence>
<feature type="transmembrane region" description="Helical" evidence="9">
    <location>
        <begin position="173"/>
        <end position="195"/>
    </location>
</feature>
<dbReference type="Pfam" id="PF01545">
    <property type="entry name" value="Cation_efflux"/>
    <property type="match status" value="1"/>
</dbReference>
<dbReference type="InterPro" id="IPR002524">
    <property type="entry name" value="Cation_efflux"/>
</dbReference>
<evidence type="ECO:0000256" key="9">
    <source>
        <dbReference type="SAM" id="Phobius"/>
    </source>
</evidence>
<evidence type="ECO:0000259" key="11">
    <source>
        <dbReference type="Pfam" id="PF16916"/>
    </source>
</evidence>
<feature type="domain" description="Cation efflux protein transmembrane" evidence="10">
    <location>
        <begin position="176"/>
        <end position="379"/>
    </location>
</feature>
<comment type="caution">
    <text evidence="12">The sequence shown here is derived from an EMBL/GenBank/DDBJ whole genome shotgun (WGS) entry which is preliminary data.</text>
</comment>
<feature type="transmembrane region" description="Helical" evidence="9">
    <location>
        <begin position="201"/>
        <end position="221"/>
    </location>
</feature>
<dbReference type="InterPro" id="IPR036837">
    <property type="entry name" value="Cation_efflux_CTD_sf"/>
</dbReference>
<evidence type="ECO:0000256" key="5">
    <source>
        <dbReference type="ARBA" id="ARBA00022989"/>
    </source>
</evidence>
<feature type="domain" description="Cation efflux protein cytoplasmic" evidence="11">
    <location>
        <begin position="386"/>
        <end position="460"/>
    </location>
</feature>
<keyword evidence="5 9" id="KW-1133">Transmembrane helix</keyword>
<dbReference type="EMBL" id="JBJQND010000011">
    <property type="protein sequence ID" value="KAL3862484.1"/>
    <property type="molecule type" value="Genomic_DNA"/>
</dbReference>
<dbReference type="Gene3D" id="1.20.1510.10">
    <property type="entry name" value="Cation efflux protein transmembrane domain"/>
    <property type="match status" value="1"/>
</dbReference>
<dbReference type="FunFam" id="1.20.1510.10:FF:000005">
    <property type="entry name" value="Putative Cation diffusion facilitator 1"/>
    <property type="match status" value="1"/>
</dbReference>
<feature type="region of interest" description="Disordered" evidence="8">
    <location>
        <begin position="46"/>
        <end position="85"/>
    </location>
</feature>
<feature type="transmembrane region" description="Helical" evidence="9">
    <location>
        <begin position="347"/>
        <end position="369"/>
    </location>
</feature>
<dbReference type="AlphaFoldDB" id="A0ABD3VLM8"/>
<evidence type="ECO:0000256" key="2">
    <source>
        <dbReference type="ARBA" id="ARBA00008873"/>
    </source>
</evidence>
<gene>
    <name evidence="12" type="ORF">ACJMK2_008445</name>
</gene>
<dbReference type="SUPFAM" id="SSF160240">
    <property type="entry name" value="Cation efflux protein cytoplasmic domain-like"/>
    <property type="match status" value="1"/>
</dbReference>
<keyword evidence="6" id="KW-0406">Ion transport</keyword>
<dbReference type="InterPro" id="IPR027469">
    <property type="entry name" value="Cation_efflux_TMD_sf"/>
</dbReference>
<dbReference type="InterPro" id="IPR058533">
    <property type="entry name" value="Cation_efflux_TM"/>
</dbReference>
<organism evidence="12 13">
    <name type="scientific">Sinanodonta woodiana</name>
    <name type="common">Chinese pond mussel</name>
    <name type="synonym">Anodonta woodiana</name>
    <dbReference type="NCBI Taxonomy" id="1069815"/>
    <lineage>
        <taxon>Eukaryota</taxon>
        <taxon>Metazoa</taxon>
        <taxon>Spiralia</taxon>
        <taxon>Lophotrochozoa</taxon>
        <taxon>Mollusca</taxon>
        <taxon>Bivalvia</taxon>
        <taxon>Autobranchia</taxon>
        <taxon>Heteroconchia</taxon>
        <taxon>Palaeoheterodonta</taxon>
        <taxon>Unionida</taxon>
        <taxon>Unionoidea</taxon>
        <taxon>Unionidae</taxon>
        <taxon>Unioninae</taxon>
        <taxon>Sinanodonta</taxon>
    </lineage>
</organism>
<dbReference type="InterPro" id="IPR027470">
    <property type="entry name" value="Cation_efflux_CTD"/>
</dbReference>
<keyword evidence="13" id="KW-1185">Reference proteome</keyword>
<comment type="subcellular location">
    <subcellularLocation>
        <location evidence="1">Endomembrane system</location>
        <topology evidence="1">Multi-pass membrane protein</topology>
    </subcellularLocation>
</comment>
<sequence>MAEKALLNVKDPKNGHMVLKPRSSQDLSCLPGDNVDLATVRKSRSLGNLRHKGQEMSSEEESFLIGRSGKSNVSLDSDTAKRSSHSHIRMTQVAPSHSTIANSPNDENWKVSIAGFSSKKHGKSDEYRKMPRRLKSYYKAQDELIQAYEAIQLEEADVMEEQNSDEDDRRVEILAKVTFGINFLLLVAKAVAVALSSSISIISSLVDSAVDLLSGIVIWYTSSAMKKKNLYLYPVGRSRLEPTAIVILSVVMSIASFQLVVESIQKIVAFASNEGSIPKVELPTILISSATIVTKFILVIVCKCFGRGSSSINALAQDHRNDVLSNIVAIVCGYLGSQHFVETTKERGVTFIDPIGAIAISLYILFNWWRTGYEQIKLLTGYTAKPEFLSKITWICLNHHPQIIEIDTVRAFHFGNNFLVEVDIVLPKEMSLKESHDIGESLQQKIEKFPTVERAFVHLDYETTHHPDEEHKRI</sequence>
<evidence type="ECO:0000313" key="12">
    <source>
        <dbReference type="EMBL" id="KAL3862484.1"/>
    </source>
</evidence>
<name>A0ABD3VLM8_SINWO</name>
<evidence type="ECO:0000256" key="4">
    <source>
        <dbReference type="ARBA" id="ARBA00022692"/>
    </source>
</evidence>
<evidence type="ECO:0000259" key="10">
    <source>
        <dbReference type="Pfam" id="PF01545"/>
    </source>
</evidence>
<keyword evidence="4 9" id="KW-0812">Transmembrane</keyword>
<proteinExistence type="inferred from homology"/>
<reference evidence="12 13" key="1">
    <citation type="submission" date="2024-11" db="EMBL/GenBank/DDBJ databases">
        <title>Chromosome-level genome assembly of the freshwater bivalve Anodonta woodiana.</title>
        <authorList>
            <person name="Chen X."/>
        </authorList>
    </citation>
    <scope>NUCLEOTIDE SEQUENCE [LARGE SCALE GENOMIC DNA]</scope>
    <source>
        <strain evidence="12">MN2024</strain>
        <tissue evidence="12">Gills</tissue>
    </source>
</reference>
<dbReference type="Proteomes" id="UP001634394">
    <property type="component" value="Unassembled WGS sequence"/>
</dbReference>
<feature type="transmembrane region" description="Helical" evidence="9">
    <location>
        <begin position="323"/>
        <end position="341"/>
    </location>
</feature>
<dbReference type="Gene3D" id="3.30.70.1350">
    <property type="entry name" value="Cation efflux protein, cytoplasmic domain"/>
    <property type="match status" value="1"/>
</dbReference>
<keyword evidence="3" id="KW-0813">Transport</keyword>
<keyword evidence="7 9" id="KW-0472">Membrane</keyword>
<evidence type="ECO:0000256" key="8">
    <source>
        <dbReference type="SAM" id="MobiDB-lite"/>
    </source>
</evidence>
<protein>
    <recommendedName>
        <fullName evidence="14">Cation efflux protein cytoplasmic domain-containing protein</fullName>
    </recommendedName>
</protein>
<dbReference type="SUPFAM" id="SSF161111">
    <property type="entry name" value="Cation efflux protein transmembrane domain-like"/>
    <property type="match status" value="1"/>
</dbReference>
<evidence type="ECO:0000313" key="13">
    <source>
        <dbReference type="Proteomes" id="UP001634394"/>
    </source>
</evidence>
<dbReference type="NCBIfam" id="TIGR01297">
    <property type="entry name" value="CDF"/>
    <property type="match status" value="1"/>
</dbReference>
<evidence type="ECO:0000256" key="3">
    <source>
        <dbReference type="ARBA" id="ARBA00022448"/>
    </source>
</evidence>
<dbReference type="GO" id="GO:0012505">
    <property type="term" value="C:endomembrane system"/>
    <property type="evidence" value="ECO:0007669"/>
    <property type="project" value="UniProtKB-SubCell"/>
</dbReference>
<feature type="transmembrane region" description="Helical" evidence="9">
    <location>
        <begin position="281"/>
        <end position="302"/>
    </location>
</feature>